<dbReference type="Gene3D" id="3.30.450.20">
    <property type="entry name" value="PAS domain"/>
    <property type="match status" value="1"/>
</dbReference>
<dbReference type="SUPFAM" id="SSF103190">
    <property type="entry name" value="Sensory domain-like"/>
    <property type="match status" value="1"/>
</dbReference>
<dbReference type="Proteomes" id="UP001079657">
    <property type="component" value="Unassembled WGS sequence"/>
</dbReference>
<feature type="domain" description="EAL" evidence="1">
    <location>
        <begin position="1"/>
        <end position="252"/>
    </location>
</feature>
<dbReference type="SMART" id="SM00052">
    <property type="entry name" value="EAL"/>
    <property type="match status" value="1"/>
</dbReference>
<dbReference type="PROSITE" id="PS50883">
    <property type="entry name" value="EAL"/>
    <property type="match status" value="1"/>
</dbReference>
<sequence length="410" mass="46823">MNSKIEIKNIIKNKNLEICFEPVVSVIKQSIIGFEVSSEGCIDGNNVISMETLIKYAEEENVVIDLDRLYREKAVENFTKIYEKNKEMLLFLNINASIISKFVGSGIIMDLVNEFNINPKNIVLEIVEDNVKDMESLKKFINDYRNKGFLVALSDIGYGFANLDKISYVEPDIIKISGAITENIEYDYYKQEIFKSLVNLCKSIGALVIGDGIENYQQTLCVIELGADMIQGKYFGNCNAIDSDFIGEARVKVQDVAKQYENYMIDKINLEKSKHKGYEAIMDNVLKELSNRIEEEFNDILQSVIGDNEAFECIYVLNNKGIQVSDTFTYCKNMLQQKALIFQPAEKGTNHSLKKYYYFLKNMGLNKYITEPYISLATGNLCTTISSVFESEDNKKYILCIDFNPNHINI</sequence>
<comment type="caution">
    <text evidence="2">The sequence shown here is derived from an EMBL/GenBank/DDBJ whole genome shotgun (WGS) entry which is preliminary data.</text>
</comment>
<evidence type="ECO:0000259" key="1">
    <source>
        <dbReference type="PROSITE" id="PS50883"/>
    </source>
</evidence>
<keyword evidence="3" id="KW-1185">Reference proteome</keyword>
<name>A0ABT4CTA8_9CLOT</name>
<organism evidence="2 3">
    <name type="scientific">Clostridium ganghwense</name>
    <dbReference type="NCBI Taxonomy" id="312089"/>
    <lineage>
        <taxon>Bacteria</taxon>
        <taxon>Bacillati</taxon>
        <taxon>Bacillota</taxon>
        <taxon>Clostridia</taxon>
        <taxon>Eubacteriales</taxon>
        <taxon>Clostridiaceae</taxon>
        <taxon>Clostridium</taxon>
    </lineage>
</organism>
<reference evidence="2" key="1">
    <citation type="submission" date="2022-12" db="EMBL/GenBank/DDBJ databases">
        <authorList>
            <person name="Wang J."/>
        </authorList>
    </citation>
    <scope>NUCLEOTIDE SEQUENCE</scope>
    <source>
        <strain evidence="2">HY-42-06</strain>
    </source>
</reference>
<dbReference type="PANTHER" id="PTHR33121:SF76">
    <property type="entry name" value="SIGNALING PROTEIN"/>
    <property type="match status" value="1"/>
</dbReference>
<dbReference type="InterPro" id="IPR029151">
    <property type="entry name" value="Sensor-like_sf"/>
</dbReference>
<dbReference type="SUPFAM" id="SSF141868">
    <property type="entry name" value="EAL domain-like"/>
    <property type="match status" value="1"/>
</dbReference>
<dbReference type="InterPro" id="IPR001633">
    <property type="entry name" value="EAL_dom"/>
</dbReference>
<dbReference type="PANTHER" id="PTHR33121">
    <property type="entry name" value="CYCLIC DI-GMP PHOSPHODIESTERASE PDEF"/>
    <property type="match status" value="1"/>
</dbReference>
<dbReference type="CDD" id="cd01948">
    <property type="entry name" value="EAL"/>
    <property type="match status" value="1"/>
</dbReference>
<dbReference type="Pfam" id="PF00563">
    <property type="entry name" value="EAL"/>
    <property type="match status" value="1"/>
</dbReference>
<dbReference type="EMBL" id="JAPQES010000007">
    <property type="protein sequence ID" value="MCY6372308.1"/>
    <property type="molecule type" value="Genomic_DNA"/>
</dbReference>
<accession>A0ABT4CTA8</accession>
<dbReference type="InterPro" id="IPR035919">
    <property type="entry name" value="EAL_sf"/>
</dbReference>
<evidence type="ECO:0000313" key="2">
    <source>
        <dbReference type="EMBL" id="MCY6372308.1"/>
    </source>
</evidence>
<proteinExistence type="predicted"/>
<gene>
    <name evidence="2" type="ORF">OXH55_16880</name>
</gene>
<dbReference type="InterPro" id="IPR050706">
    <property type="entry name" value="Cyclic-di-GMP_PDE-like"/>
</dbReference>
<dbReference type="CDD" id="cd18773">
    <property type="entry name" value="PDC1_HK_sensor"/>
    <property type="match status" value="1"/>
</dbReference>
<protein>
    <submittedName>
        <fullName evidence="2">EAL domain-containing protein</fullName>
    </submittedName>
</protein>
<dbReference type="Gene3D" id="3.20.20.450">
    <property type="entry name" value="EAL domain"/>
    <property type="match status" value="1"/>
</dbReference>
<dbReference type="RefSeq" id="WP_268051273.1">
    <property type="nucleotide sequence ID" value="NZ_JAPQES010000007.1"/>
</dbReference>
<evidence type="ECO:0000313" key="3">
    <source>
        <dbReference type="Proteomes" id="UP001079657"/>
    </source>
</evidence>